<dbReference type="GO" id="GO:0005634">
    <property type="term" value="C:nucleus"/>
    <property type="evidence" value="ECO:0007669"/>
    <property type="project" value="UniProtKB-SubCell"/>
</dbReference>
<keyword evidence="5" id="KW-0805">Transcription regulation</keyword>
<evidence type="ECO:0000256" key="4">
    <source>
        <dbReference type="ARBA" id="ARBA00022691"/>
    </source>
</evidence>
<dbReference type="Proteomes" id="UP001303647">
    <property type="component" value="Unassembled WGS sequence"/>
</dbReference>
<accession>A0AAN7CJQ1</accession>
<dbReference type="GO" id="GO:0032259">
    <property type="term" value="P:methylation"/>
    <property type="evidence" value="ECO:0007669"/>
    <property type="project" value="UniProtKB-KW"/>
</dbReference>
<keyword evidence="3" id="KW-0808">Transferase</keyword>
<name>A0AAN7CJQ1_9PEZI</name>
<evidence type="ECO:0000256" key="6">
    <source>
        <dbReference type="ARBA" id="ARBA00023163"/>
    </source>
</evidence>
<dbReference type="Gene3D" id="3.40.50.150">
    <property type="entry name" value="Vaccinia Virus protein VP39"/>
    <property type="match status" value="1"/>
</dbReference>
<comment type="catalytic activity">
    <reaction evidence="9">
        <text>L-methionyl-[protein] + S-adenosyl-L-methionine = S-methyl-L-methionyl-[protein] + S-adenosyl-L-homocysteine</text>
        <dbReference type="Rhea" id="RHEA:60560"/>
        <dbReference type="Rhea" id="RHEA-COMP:12313"/>
        <dbReference type="Rhea" id="RHEA-COMP:15592"/>
        <dbReference type="ChEBI" id="CHEBI:16044"/>
        <dbReference type="ChEBI" id="CHEBI:57856"/>
        <dbReference type="ChEBI" id="CHEBI:59789"/>
        <dbReference type="ChEBI" id="CHEBI:142742"/>
    </reaction>
    <physiologicalReaction direction="left-to-right" evidence="9">
        <dbReference type="Rhea" id="RHEA:60561"/>
    </physiologicalReaction>
</comment>
<evidence type="ECO:0000256" key="7">
    <source>
        <dbReference type="ARBA" id="ARBA00023242"/>
    </source>
</evidence>
<evidence type="ECO:0000256" key="3">
    <source>
        <dbReference type="ARBA" id="ARBA00022679"/>
    </source>
</evidence>
<dbReference type="PANTHER" id="PTHR43591:SF30">
    <property type="entry name" value="PROTEIN-METHIONINE METHYLTRANSFERASE LAEA"/>
    <property type="match status" value="1"/>
</dbReference>
<dbReference type="AlphaFoldDB" id="A0AAN7CJQ1"/>
<dbReference type="GO" id="GO:0008168">
    <property type="term" value="F:methyltransferase activity"/>
    <property type="evidence" value="ECO:0007669"/>
    <property type="project" value="UniProtKB-KW"/>
</dbReference>
<keyword evidence="6" id="KW-0804">Transcription</keyword>
<evidence type="ECO:0000256" key="8">
    <source>
        <dbReference type="ARBA" id="ARBA00038158"/>
    </source>
</evidence>
<evidence type="ECO:0000256" key="5">
    <source>
        <dbReference type="ARBA" id="ARBA00023015"/>
    </source>
</evidence>
<reference evidence="10" key="1">
    <citation type="journal article" date="2023" name="Mol. Phylogenet. Evol.">
        <title>Genome-scale phylogeny and comparative genomics of the fungal order Sordariales.</title>
        <authorList>
            <person name="Hensen N."/>
            <person name="Bonometti L."/>
            <person name="Westerberg I."/>
            <person name="Brannstrom I.O."/>
            <person name="Guillou S."/>
            <person name="Cros-Aarteil S."/>
            <person name="Calhoun S."/>
            <person name="Haridas S."/>
            <person name="Kuo A."/>
            <person name="Mondo S."/>
            <person name="Pangilinan J."/>
            <person name="Riley R."/>
            <person name="LaButti K."/>
            <person name="Andreopoulos B."/>
            <person name="Lipzen A."/>
            <person name="Chen C."/>
            <person name="Yan M."/>
            <person name="Daum C."/>
            <person name="Ng V."/>
            <person name="Clum A."/>
            <person name="Steindorff A."/>
            <person name="Ohm R.A."/>
            <person name="Martin F."/>
            <person name="Silar P."/>
            <person name="Natvig D.O."/>
            <person name="Lalanne C."/>
            <person name="Gautier V."/>
            <person name="Ament-Velasquez S.L."/>
            <person name="Kruys A."/>
            <person name="Hutchinson M.I."/>
            <person name="Powell A.J."/>
            <person name="Barry K."/>
            <person name="Miller A.N."/>
            <person name="Grigoriev I.V."/>
            <person name="Debuchy R."/>
            <person name="Gladieux P."/>
            <person name="Hiltunen Thoren M."/>
            <person name="Johannesson H."/>
        </authorList>
    </citation>
    <scope>NUCLEOTIDE SEQUENCE</scope>
    <source>
        <strain evidence="10">CBS 359.72</strain>
    </source>
</reference>
<sequence>MRMSLTGRLRRRASQFVGDLEQARKPDNLLMSRLIRPFKIYPENGRWYGTYKKGNYMFPIDETELERLDVFHKIFLLARRNVLHSAPIYHLESPRILDLGCGTGIWVIEMADKYPGGFHVGLDLNYIQPELQVPPIPANTRFLQKDIEDSWQGLEPSSWDLIHMRTMNGSINNWPKVYAETFRHLKPYDGYIEQVEIDWTPRCDDGSLSGDAYIVQWANELLDAMDNFCRPIRLDNNPTKKQLADAGFVDIKEEVIRLPLNGRPAEAPGRDLGRWFNLGVRLACEPLSLAPLSRGYGRTLDEIRGLSEKVRGEMASITAHAYCALHIFTARKPR</sequence>
<dbReference type="InterPro" id="IPR029063">
    <property type="entry name" value="SAM-dependent_MTases_sf"/>
</dbReference>
<dbReference type="Pfam" id="PF13489">
    <property type="entry name" value="Methyltransf_23"/>
    <property type="match status" value="1"/>
</dbReference>
<gene>
    <name evidence="10" type="ORF">C7999DRAFT_44814</name>
</gene>
<dbReference type="PANTHER" id="PTHR43591">
    <property type="entry name" value="METHYLTRANSFERASE"/>
    <property type="match status" value="1"/>
</dbReference>
<keyword evidence="11" id="KW-1185">Reference proteome</keyword>
<comment type="similarity">
    <text evidence="8">Belongs to the methyltransferase superfamily. LaeA methyltransferase family.</text>
</comment>
<proteinExistence type="inferred from homology"/>
<dbReference type="SUPFAM" id="SSF53335">
    <property type="entry name" value="S-adenosyl-L-methionine-dependent methyltransferases"/>
    <property type="match status" value="1"/>
</dbReference>
<evidence type="ECO:0000256" key="1">
    <source>
        <dbReference type="ARBA" id="ARBA00004123"/>
    </source>
</evidence>
<evidence type="ECO:0000256" key="9">
    <source>
        <dbReference type="ARBA" id="ARBA00047870"/>
    </source>
</evidence>
<dbReference type="CDD" id="cd02440">
    <property type="entry name" value="AdoMet_MTases"/>
    <property type="match status" value="1"/>
</dbReference>
<keyword evidence="2" id="KW-0489">Methyltransferase</keyword>
<protein>
    <submittedName>
        <fullName evidence="10">Trans-aconitate 2-methyltransferase</fullName>
    </submittedName>
</protein>
<keyword evidence="7" id="KW-0539">Nucleus</keyword>
<evidence type="ECO:0000313" key="10">
    <source>
        <dbReference type="EMBL" id="KAK4243366.1"/>
    </source>
</evidence>
<keyword evidence="4" id="KW-0949">S-adenosyl-L-methionine</keyword>
<organism evidence="10 11">
    <name type="scientific">Corynascus novoguineensis</name>
    <dbReference type="NCBI Taxonomy" id="1126955"/>
    <lineage>
        <taxon>Eukaryota</taxon>
        <taxon>Fungi</taxon>
        <taxon>Dikarya</taxon>
        <taxon>Ascomycota</taxon>
        <taxon>Pezizomycotina</taxon>
        <taxon>Sordariomycetes</taxon>
        <taxon>Sordariomycetidae</taxon>
        <taxon>Sordariales</taxon>
        <taxon>Chaetomiaceae</taxon>
        <taxon>Corynascus</taxon>
    </lineage>
</organism>
<comment type="subcellular location">
    <subcellularLocation>
        <location evidence="1">Nucleus</location>
    </subcellularLocation>
</comment>
<evidence type="ECO:0000313" key="11">
    <source>
        <dbReference type="Proteomes" id="UP001303647"/>
    </source>
</evidence>
<reference evidence="10" key="2">
    <citation type="submission" date="2023-05" db="EMBL/GenBank/DDBJ databases">
        <authorList>
            <consortium name="Lawrence Berkeley National Laboratory"/>
            <person name="Steindorff A."/>
            <person name="Hensen N."/>
            <person name="Bonometti L."/>
            <person name="Westerberg I."/>
            <person name="Brannstrom I.O."/>
            <person name="Guillou S."/>
            <person name="Cros-Aarteil S."/>
            <person name="Calhoun S."/>
            <person name="Haridas S."/>
            <person name="Kuo A."/>
            <person name="Mondo S."/>
            <person name="Pangilinan J."/>
            <person name="Riley R."/>
            <person name="Labutti K."/>
            <person name="Andreopoulos B."/>
            <person name="Lipzen A."/>
            <person name="Chen C."/>
            <person name="Yanf M."/>
            <person name="Daum C."/>
            <person name="Ng V."/>
            <person name="Clum A."/>
            <person name="Ohm R."/>
            <person name="Martin F."/>
            <person name="Silar P."/>
            <person name="Natvig D."/>
            <person name="Lalanne C."/>
            <person name="Gautier V."/>
            <person name="Ament-Velasquez S.L."/>
            <person name="Kruys A."/>
            <person name="Hutchinson M.I."/>
            <person name="Powell A.J."/>
            <person name="Barry K."/>
            <person name="Miller A.N."/>
            <person name="Grigoriev I.V."/>
            <person name="Debuchy R."/>
            <person name="Gladieux P."/>
            <person name="Thoren M.H."/>
            <person name="Johannesson H."/>
        </authorList>
    </citation>
    <scope>NUCLEOTIDE SEQUENCE</scope>
    <source>
        <strain evidence="10">CBS 359.72</strain>
    </source>
</reference>
<dbReference type="EMBL" id="MU857825">
    <property type="protein sequence ID" value="KAK4243366.1"/>
    <property type="molecule type" value="Genomic_DNA"/>
</dbReference>
<comment type="caution">
    <text evidence="10">The sequence shown here is derived from an EMBL/GenBank/DDBJ whole genome shotgun (WGS) entry which is preliminary data.</text>
</comment>
<evidence type="ECO:0000256" key="2">
    <source>
        <dbReference type="ARBA" id="ARBA00022603"/>
    </source>
</evidence>